<dbReference type="InterPro" id="IPR014284">
    <property type="entry name" value="RNA_pol_sigma-70_dom"/>
</dbReference>
<name>A0ABV7J587_9GAMM</name>
<gene>
    <name evidence="7" type="ORF">ACFODZ_02430</name>
</gene>
<keyword evidence="3" id="KW-0731">Sigma factor</keyword>
<dbReference type="InterPro" id="IPR007627">
    <property type="entry name" value="RNA_pol_sigma70_r2"/>
</dbReference>
<feature type="domain" description="RNA polymerase sigma-70 region 2" evidence="5">
    <location>
        <begin position="47"/>
        <end position="107"/>
    </location>
</feature>
<dbReference type="Proteomes" id="UP001595533">
    <property type="component" value="Unassembled WGS sequence"/>
</dbReference>
<evidence type="ECO:0000259" key="6">
    <source>
        <dbReference type="Pfam" id="PF08281"/>
    </source>
</evidence>
<evidence type="ECO:0000259" key="5">
    <source>
        <dbReference type="Pfam" id="PF04542"/>
    </source>
</evidence>
<evidence type="ECO:0000256" key="3">
    <source>
        <dbReference type="ARBA" id="ARBA00023082"/>
    </source>
</evidence>
<dbReference type="InterPro" id="IPR039425">
    <property type="entry name" value="RNA_pol_sigma-70-like"/>
</dbReference>
<dbReference type="EMBL" id="JBHRTS010000001">
    <property type="protein sequence ID" value="MFC3193089.1"/>
    <property type="molecule type" value="Genomic_DNA"/>
</dbReference>
<sequence length="205" mass="23996">MTTTAISQRYNVYLNSVQPSRQQKLQDTVVSAHTLQLRLDQFLRTQQKQAYAIALLNTRHPEDSLDVVQEAMIAFVTAYQHKPDDQWKPLFYRILHNKMNDHHRRKKHWFKYFFQGNDGDQLAVEQAADMPSPASRLITAEQGQALVEYISQLPVKQKQVLIYRHWQQLSVNETARIMQISEGSVKTHLHRAMHKINELRGADHE</sequence>
<reference evidence="8" key="1">
    <citation type="journal article" date="2019" name="Int. J. Syst. Evol. Microbiol.">
        <title>The Global Catalogue of Microorganisms (GCM) 10K type strain sequencing project: providing services to taxonomists for standard genome sequencing and annotation.</title>
        <authorList>
            <consortium name="The Broad Institute Genomics Platform"/>
            <consortium name="The Broad Institute Genome Sequencing Center for Infectious Disease"/>
            <person name="Wu L."/>
            <person name="Ma J."/>
        </authorList>
    </citation>
    <scope>NUCLEOTIDE SEQUENCE [LARGE SCALE GENOMIC DNA]</scope>
    <source>
        <strain evidence="8">KCTC 42953</strain>
    </source>
</reference>
<dbReference type="NCBIfam" id="TIGR02937">
    <property type="entry name" value="sigma70-ECF"/>
    <property type="match status" value="1"/>
</dbReference>
<dbReference type="RefSeq" id="WP_077409743.1">
    <property type="nucleotide sequence ID" value="NZ_JBHRTS010000001.1"/>
</dbReference>
<dbReference type="Gene3D" id="1.10.10.10">
    <property type="entry name" value="Winged helix-like DNA-binding domain superfamily/Winged helix DNA-binding domain"/>
    <property type="match status" value="1"/>
</dbReference>
<evidence type="ECO:0000313" key="8">
    <source>
        <dbReference type="Proteomes" id="UP001595533"/>
    </source>
</evidence>
<dbReference type="PANTHER" id="PTHR43133">
    <property type="entry name" value="RNA POLYMERASE ECF-TYPE SIGMA FACTO"/>
    <property type="match status" value="1"/>
</dbReference>
<keyword evidence="2" id="KW-0805">Transcription regulation</keyword>
<dbReference type="Gene3D" id="1.10.1740.10">
    <property type="match status" value="1"/>
</dbReference>
<dbReference type="SUPFAM" id="SSF88659">
    <property type="entry name" value="Sigma3 and sigma4 domains of RNA polymerase sigma factors"/>
    <property type="match status" value="1"/>
</dbReference>
<dbReference type="InterPro" id="IPR013324">
    <property type="entry name" value="RNA_pol_sigma_r3/r4-like"/>
</dbReference>
<organism evidence="7 8">
    <name type="scientific">Marinicella sediminis</name>
    <dbReference type="NCBI Taxonomy" id="1792834"/>
    <lineage>
        <taxon>Bacteria</taxon>
        <taxon>Pseudomonadati</taxon>
        <taxon>Pseudomonadota</taxon>
        <taxon>Gammaproteobacteria</taxon>
        <taxon>Lysobacterales</taxon>
        <taxon>Marinicellaceae</taxon>
        <taxon>Marinicella</taxon>
    </lineage>
</organism>
<evidence type="ECO:0000256" key="4">
    <source>
        <dbReference type="ARBA" id="ARBA00023163"/>
    </source>
</evidence>
<dbReference type="PANTHER" id="PTHR43133:SF64">
    <property type="entry name" value="ECF SIGMA FACTOR"/>
    <property type="match status" value="1"/>
</dbReference>
<protein>
    <submittedName>
        <fullName evidence="7">Sigma-70 family RNA polymerase sigma factor</fullName>
    </submittedName>
</protein>
<accession>A0ABV7J587</accession>
<dbReference type="InterPro" id="IPR013249">
    <property type="entry name" value="RNA_pol_sigma70_r4_t2"/>
</dbReference>
<dbReference type="SUPFAM" id="SSF88946">
    <property type="entry name" value="Sigma2 domain of RNA polymerase sigma factors"/>
    <property type="match status" value="1"/>
</dbReference>
<dbReference type="CDD" id="cd06171">
    <property type="entry name" value="Sigma70_r4"/>
    <property type="match status" value="1"/>
</dbReference>
<proteinExistence type="inferred from homology"/>
<evidence type="ECO:0000256" key="2">
    <source>
        <dbReference type="ARBA" id="ARBA00023015"/>
    </source>
</evidence>
<evidence type="ECO:0000313" key="7">
    <source>
        <dbReference type="EMBL" id="MFC3193089.1"/>
    </source>
</evidence>
<dbReference type="InterPro" id="IPR036388">
    <property type="entry name" value="WH-like_DNA-bd_sf"/>
</dbReference>
<evidence type="ECO:0000256" key="1">
    <source>
        <dbReference type="ARBA" id="ARBA00010641"/>
    </source>
</evidence>
<comment type="caution">
    <text evidence="7">The sequence shown here is derived from an EMBL/GenBank/DDBJ whole genome shotgun (WGS) entry which is preliminary data.</text>
</comment>
<feature type="domain" description="RNA polymerase sigma factor 70 region 4 type 2" evidence="6">
    <location>
        <begin position="144"/>
        <end position="195"/>
    </location>
</feature>
<dbReference type="Pfam" id="PF08281">
    <property type="entry name" value="Sigma70_r4_2"/>
    <property type="match status" value="1"/>
</dbReference>
<comment type="similarity">
    <text evidence="1">Belongs to the sigma-70 factor family. ECF subfamily.</text>
</comment>
<keyword evidence="4" id="KW-0804">Transcription</keyword>
<dbReference type="InterPro" id="IPR013325">
    <property type="entry name" value="RNA_pol_sigma_r2"/>
</dbReference>
<dbReference type="Pfam" id="PF04542">
    <property type="entry name" value="Sigma70_r2"/>
    <property type="match status" value="1"/>
</dbReference>
<keyword evidence="8" id="KW-1185">Reference proteome</keyword>